<evidence type="ECO:0000313" key="2">
    <source>
        <dbReference type="EMBL" id="KCW78226.1"/>
    </source>
</evidence>
<feature type="non-terminal residue" evidence="2">
    <location>
        <position position="1"/>
    </location>
</feature>
<proteinExistence type="predicted"/>
<dbReference type="PANTHER" id="PTHR37695">
    <property type="entry name" value="RECOMBINATION INITIATION DEFECTS 3-RELATED"/>
    <property type="match status" value="1"/>
</dbReference>
<dbReference type="InParanoid" id="A0A059CJ53"/>
<dbReference type="GO" id="GO:0048236">
    <property type="term" value="P:plant-type sporogenesis"/>
    <property type="evidence" value="ECO:0007669"/>
    <property type="project" value="InterPro"/>
</dbReference>
<name>A0A059CJ53_EUCGR</name>
<dbReference type="Gramene" id="KCW78226">
    <property type="protein sequence ID" value="KCW78226"/>
    <property type="gene ID" value="EUGRSUZ_D02411"/>
</dbReference>
<dbReference type="InterPro" id="IPR034546">
    <property type="entry name" value="PAIR1"/>
</dbReference>
<feature type="region of interest" description="Disordered" evidence="1">
    <location>
        <begin position="1"/>
        <end position="30"/>
    </location>
</feature>
<reference evidence="2" key="1">
    <citation type="submission" date="2013-07" db="EMBL/GenBank/DDBJ databases">
        <title>The genome of Eucalyptus grandis.</title>
        <authorList>
            <person name="Schmutz J."/>
            <person name="Hayes R."/>
            <person name="Myburg A."/>
            <person name="Tuskan G."/>
            <person name="Grattapaglia D."/>
            <person name="Rokhsar D.S."/>
        </authorList>
    </citation>
    <scope>NUCLEOTIDE SEQUENCE</scope>
    <source>
        <tissue evidence="2">Leaf extractions</tissue>
    </source>
</reference>
<dbReference type="EMBL" id="KK198756">
    <property type="protein sequence ID" value="KCW78226.1"/>
    <property type="molecule type" value="Genomic_DNA"/>
</dbReference>
<protein>
    <submittedName>
        <fullName evidence="2">Uncharacterized protein</fullName>
    </submittedName>
</protein>
<dbReference type="PANTHER" id="PTHR37695:SF1">
    <property type="entry name" value="RECOMBINATION INITIATION DEFECTS 3-RELATED"/>
    <property type="match status" value="1"/>
</dbReference>
<dbReference type="AlphaFoldDB" id="A0A059CJ53"/>
<gene>
    <name evidence="2" type="ORF">EUGRSUZ_D02411</name>
</gene>
<accession>A0A059CJ53</accession>
<evidence type="ECO:0000256" key="1">
    <source>
        <dbReference type="SAM" id="MobiDB-lite"/>
    </source>
</evidence>
<organism evidence="2">
    <name type="scientific">Eucalyptus grandis</name>
    <name type="common">Flooded gum</name>
    <dbReference type="NCBI Taxonomy" id="71139"/>
    <lineage>
        <taxon>Eukaryota</taxon>
        <taxon>Viridiplantae</taxon>
        <taxon>Streptophyta</taxon>
        <taxon>Embryophyta</taxon>
        <taxon>Tracheophyta</taxon>
        <taxon>Spermatophyta</taxon>
        <taxon>Magnoliopsida</taxon>
        <taxon>eudicotyledons</taxon>
        <taxon>Gunneridae</taxon>
        <taxon>Pentapetalae</taxon>
        <taxon>rosids</taxon>
        <taxon>malvids</taxon>
        <taxon>Myrtales</taxon>
        <taxon>Myrtaceae</taxon>
        <taxon>Myrtoideae</taxon>
        <taxon>Eucalypteae</taxon>
        <taxon>Eucalyptus</taxon>
    </lineage>
</organism>
<dbReference type="GO" id="GO:0070192">
    <property type="term" value="P:chromosome organization involved in meiotic cell cycle"/>
    <property type="evidence" value="ECO:0007669"/>
    <property type="project" value="InterPro"/>
</dbReference>
<sequence length="175" mass="19359">RSAHEGGRTTSRCTPRFSRSPEARSRTPASGTVICALPQRNAQQLQSSAANSKVNLQTNSVPKTELGGGWTSVKSAKATFASNMPIMKHGQKDVLSNRKVRVDERDCRLAIESDEEIDSGFPCLLDDRETDKGSSITDEVKVETARILRTARKQKWRSSKTIVIIEGQRFFHSSP</sequence>